<dbReference type="SUPFAM" id="SSF56281">
    <property type="entry name" value="Metallo-hydrolase/oxidoreductase"/>
    <property type="match status" value="1"/>
</dbReference>
<dbReference type="PANTHER" id="PTHR43705:SF1">
    <property type="entry name" value="HYDROXYACYLGLUTATHIONE HYDROLASE GLOB"/>
    <property type="match status" value="1"/>
</dbReference>
<comment type="cofactor">
    <cofactor evidence="7">
        <name>Zn(2+)</name>
        <dbReference type="ChEBI" id="CHEBI:29105"/>
    </cofactor>
    <text evidence="7">Binds 2 Zn(2+) ions per subunit.</text>
</comment>
<feature type="binding site" evidence="7">
    <location>
        <position position="64"/>
    </location>
    <ligand>
        <name>Zn(2+)</name>
        <dbReference type="ChEBI" id="CHEBI:29105"/>
        <label>2</label>
    </ligand>
</feature>
<comment type="function">
    <text evidence="7">Thiolesterase that catalyzes the hydrolysis of S-D-lactoyl-glutathione to form glutathione and D-lactic acid.</text>
</comment>
<evidence type="ECO:0000313" key="10">
    <source>
        <dbReference type="Proteomes" id="UP001055101"/>
    </source>
</evidence>
<dbReference type="GO" id="GO:0016787">
    <property type="term" value="F:hydrolase activity"/>
    <property type="evidence" value="ECO:0007669"/>
    <property type="project" value="UniProtKB-KW"/>
</dbReference>
<dbReference type="RefSeq" id="WP_238230720.1">
    <property type="nucleotide sequence ID" value="NZ_BPRA01000003.1"/>
</dbReference>
<dbReference type="Proteomes" id="UP001055101">
    <property type="component" value="Unassembled WGS sequence"/>
</dbReference>
<proteinExistence type="inferred from homology"/>
<reference evidence="9" key="1">
    <citation type="journal article" date="2021" name="Front. Microbiol.">
        <title>Comprehensive Comparative Genomics and Phenotyping of Methylobacterium Species.</title>
        <authorList>
            <person name="Alessa O."/>
            <person name="Ogura Y."/>
            <person name="Fujitani Y."/>
            <person name="Takami H."/>
            <person name="Hayashi T."/>
            <person name="Sahin N."/>
            <person name="Tani A."/>
        </authorList>
    </citation>
    <scope>NUCLEOTIDE SEQUENCE</scope>
    <source>
        <strain evidence="9">DSM 23674</strain>
    </source>
</reference>
<dbReference type="SMART" id="SM00849">
    <property type="entry name" value="Lactamase_B"/>
    <property type="match status" value="1"/>
</dbReference>
<comment type="pathway">
    <text evidence="2 7">Secondary metabolite metabolism; methylglyoxal degradation; (R)-lactate from methylglyoxal: step 2/2.</text>
</comment>
<protein>
    <recommendedName>
        <fullName evidence="7">Hydroxyacylglutathione hydrolase</fullName>
        <ecNumber evidence="7">3.1.2.6</ecNumber>
    </recommendedName>
    <alternativeName>
        <fullName evidence="7">Glyoxalase II</fullName>
        <shortName evidence="7">Glx II</shortName>
    </alternativeName>
</protein>
<feature type="binding site" evidence="7">
    <location>
        <position position="136"/>
    </location>
    <ligand>
        <name>Zn(2+)</name>
        <dbReference type="ChEBI" id="CHEBI:29105"/>
        <label>1</label>
    </ligand>
</feature>
<dbReference type="EC" id="3.1.2.6" evidence="7"/>
<evidence type="ECO:0000259" key="8">
    <source>
        <dbReference type="SMART" id="SM00849"/>
    </source>
</evidence>
<feature type="domain" description="Metallo-beta-lactamase" evidence="8">
    <location>
        <begin position="16"/>
        <end position="174"/>
    </location>
</feature>
<dbReference type="InterPro" id="IPR050110">
    <property type="entry name" value="Glyoxalase_II_hydrolase"/>
</dbReference>
<name>A0ABQ4TKL5_9HYPH</name>
<dbReference type="InterPro" id="IPR017782">
    <property type="entry name" value="Hydroxyacylglutathione_Hdrlase"/>
</dbReference>
<feature type="binding site" evidence="7">
    <location>
        <position position="117"/>
    </location>
    <ligand>
        <name>Zn(2+)</name>
        <dbReference type="ChEBI" id="CHEBI:29105"/>
        <label>1</label>
    </ligand>
</feature>
<keyword evidence="5 7" id="KW-0378">Hydrolase</keyword>
<dbReference type="InterPro" id="IPR001279">
    <property type="entry name" value="Metallo-B-lactamas"/>
</dbReference>
<evidence type="ECO:0000256" key="5">
    <source>
        <dbReference type="ARBA" id="ARBA00022801"/>
    </source>
</evidence>
<keyword evidence="4 7" id="KW-0479">Metal-binding</keyword>
<dbReference type="Gene3D" id="3.60.15.10">
    <property type="entry name" value="Ribonuclease Z/Hydroxyacylglutathione hydrolase-like"/>
    <property type="match status" value="1"/>
</dbReference>
<feature type="binding site" evidence="7">
    <location>
        <position position="174"/>
    </location>
    <ligand>
        <name>Zn(2+)</name>
        <dbReference type="ChEBI" id="CHEBI:29105"/>
        <label>2</label>
    </ligand>
</feature>
<organism evidence="9 10">
    <name type="scientific">Methylobacterium thuringiense</name>
    <dbReference type="NCBI Taxonomy" id="1003091"/>
    <lineage>
        <taxon>Bacteria</taxon>
        <taxon>Pseudomonadati</taxon>
        <taxon>Pseudomonadota</taxon>
        <taxon>Alphaproteobacteria</taxon>
        <taxon>Hyphomicrobiales</taxon>
        <taxon>Methylobacteriaceae</taxon>
        <taxon>Methylobacterium</taxon>
    </lineage>
</organism>
<gene>
    <name evidence="9" type="primary">gloB_1</name>
    <name evidence="7" type="synonym">gloB</name>
    <name evidence="9" type="ORF">EKPJFOCH_0719</name>
</gene>
<feature type="binding site" evidence="7">
    <location>
        <position position="59"/>
    </location>
    <ligand>
        <name>Zn(2+)</name>
        <dbReference type="ChEBI" id="CHEBI:29105"/>
        <label>1</label>
    </ligand>
</feature>
<evidence type="ECO:0000256" key="6">
    <source>
        <dbReference type="ARBA" id="ARBA00022833"/>
    </source>
</evidence>
<comment type="catalytic activity">
    <reaction evidence="1 7">
        <text>an S-(2-hydroxyacyl)glutathione + H2O = a 2-hydroxy carboxylate + glutathione + H(+)</text>
        <dbReference type="Rhea" id="RHEA:21864"/>
        <dbReference type="ChEBI" id="CHEBI:15377"/>
        <dbReference type="ChEBI" id="CHEBI:15378"/>
        <dbReference type="ChEBI" id="CHEBI:57925"/>
        <dbReference type="ChEBI" id="CHEBI:58896"/>
        <dbReference type="ChEBI" id="CHEBI:71261"/>
        <dbReference type="EC" id="3.1.2.6"/>
    </reaction>
</comment>
<dbReference type="InterPro" id="IPR035680">
    <property type="entry name" value="Clx_II_MBL"/>
</dbReference>
<dbReference type="EMBL" id="BPRA01000003">
    <property type="protein sequence ID" value="GJE54245.1"/>
    <property type="molecule type" value="Genomic_DNA"/>
</dbReference>
<comment type="caution">
    <text evidence="9">The sequence shown here is derived from an EMBL/GenBank/DDBJ whole genome shotgun (WGS) entry which is preliminary data.</text>
</comment>
<comment type="subunit">
    <text evidence="7">Monomer.</text>
</comment>
<dbReference type="Pfam" id="PF16123">
    <property type="entry name" value="HAGH_C"/>
    <property type="match status" value="1"/>
</dbReference>
<reference evidence="9" key="2">
    <citation type="submission" date="2021-08" db="EMBL/GenBank/DDBJ databases">
        <authorList>
            <person name="Tani A."/>
            <person name="Ola A."/>
            <person name="Ogura Y."/>
            <person name="Katsura K."/>
            <person name="Hayashi T."/>
        </authorList>
    </citation>
    <scope>NUCLEOTIDE SEQUENCE</scope>
    <source>
        <strain evidence="9">DSM 23674</strain>
    </source>
</reference>
<accession>A0ABQ4TKL5</accession>
<feature type="binding site" evidence="7">
    <location>
        <position position="63"/>
    </location>
    <ligand>
        <name>Zn(2+)</name>
        <dbReference type="ChEBI" id="CHEBI:29105"/>
        <label>2</label>
    </ligand>
</feature>
<feature type="binding site" evidence="7">
    <location>
        <position position="136"/>
    </location>
    <ligand>
        <name>Zn(2+)</name>
        <dbReference type="ChEBI" id="CHEBI:29105"/>
        <label>2</label>
    </ligand>
</feature>
<evidence type="ECO:0000256" key="2">
    <source>
        <dbReference type="ARBA" id="ARBA00004963"/>
    </source>
</evidence>
<keyword evidence="6 7" id="KW-0862">Zinc</keyword>
<feature type="binding site" evidence="7">
    <location>
        <position position="61"/>
    </location>
    <ligand>
        <name>Zn(2+)</name>
        <dbReference type="ChEBI" id="CHEBI:29105"/>
        <label>1</label>
    </ligand>
</feature>
<evidence type="ECO:0000313" key="9">
    <source>
        <dbReference type="EMBL" id="GJE54245.1"/>
    </source>
</evidence>
<dbReference type="HAMAP" id="MF_01374">
    <property type="entry name" value="Glyoxalase_2"/>
    <property type="match status" value="1"/>
</dbReference>
<evidence type="ECO:0000256" key="4">
    <source>
        <dbReference type="ARBA" id="ARBA00022723"/>
    </source>
</evidence>
<evidence type="ECO:0000256" key="1">
    <source>
        <dbReference type="ARBA" id="ARBA00001623"/>
    </source>
</evidence>
<evidence type="ECO:0000256" key="3">
    <source>
        <dbReference type="ARBA" id="ARBA00006759"/>
    </source>
</evidence>
<dbReference type="PANTHER" id="PTHR43705">
    <property type="entry name" value="HYDROXYACYLGLUTATHIONE HYDROLASE"/>
    <property type="match status" value="1"/>
</dbReference>
<evidence type="ECO:0000256" key="7">
    <source>
        <dbReference type="HAMAP-Rule" id="MF_01374"/>
    </source>
</evidence>
<sequence length="259" mass="27760">MSADGSEIRTFLCRSDNIGVLIRDPATGACAAIDVPDAEPVLAALDEAGWTLTDILVTHRHGDHVAGIPEVKARTGAKVTAPAKASDAVPDVDRTVAEGDQVQVGRLEAEVWETPGHCADHVSYIFHDAGVAFSGDTLFTLGCGRVMEAQPETLWRSLERFLALPDATEVYSGHDYVLANARFALAADPDNAALRERMAEAERLKAQGRFMIPSTIGAEKATNPFLRAAEPPLARSVKLEPGTDPATVFTALRAWKNSF</sequence>
<dbReference type="CDD" id="cd07723">
    <property type="entry name" value="hydroxyacylglutathione_hydrolase_MBL-fold"/>
    <property type="match status" value="1"/>
</dbReference>
<dbReference type="PIRSF" id="PIRSF005457">
    <property type="entry name" value="Glx"/>
    <property type="match status" value="1"/>
</dbReference>
<dbReference type="NCBIfam" id="TIGR03413">
    <property type="entry name" value="GSH_gloB"/>
    <property type="match status" value="1"/>
</dbReference>
<comment type="similarity">
    <text evidence="3 7">Belongs to the metallo-beta-lactamase superfamily. Glyoxalase II family.</text>
</comment>
<dbReference type="Pfam" id="PF00753">
    <property type="entry name" value="Lactamase_B"/>
    <property type="match status" value="1"/>
</dbReference>
<dbReference type="InterPro" id="IPR036866">
    <property type="entry name" value="RibonucZ/Hydroxyglut_hydro"/>
</dbReference>
<keyword evidence="10" id="KW-1185">Reference proteome</keyword>
<dbReference type="InterPro" id="IPR032282">
    <property type="entry name" value="HAGH_C"/>
</dbReference>